<gene>
    <name evidence="2" type="ORF">J4573_03590</name>
</gene>
<evidence type="ECO:0000313" key="3">
    <source>
        <dbReference type="Proteomes" id="UP000669179"/>
    </source>
</evidence>
<dbReference type="RefSeq" id="WP_208253721.1">
    <property type="nucleotide sequence ID" value="NZ_JAGEOJ010000001.1"/>
</dbReference>
<comment type="caution">
    <text evidence="2">The sequence shown here is derived from an EMBL/GenBank/DDBJ whole genome shotgun (WGS) entry which is preliminary data.</text>
</comment>
<reference evidence="2" key="1">
    <citation type="submission" date="2021-03" db="EMBL/GenBank/DDBJ databases">
        <authorList>
            <person name="Kanchanasin P."/>
            <person name="Saeng-In P."/>
            <person name="Phongsopitanun W."/>
            <person name="Yuki M."/>
            <person name="Kudo T."/>
            <person name="Ohkuma M."/>
            <person name="Tanasupawat S."/>
        </authorList>
    </citation>
    <scope>NUCLEOTIDE SEQUENCE</scope>
    <source>
        <strain evidence="2">GKU 128</strain>
    </source>
</reference>
<dbReference type="AlphaFoldDB" id="A0A939P6C8"/>
<feature type="compositionally biased region" description="Basic and acidic residues" evidence="1">
    <location>
        <begin position="20"/>
        <end position="45"/>
    </location>
</feature>
<evidence type="ECO:0000313" key="2">
    <source>
        <dbReference type="EMBL" id="MBO2446158.1"/>
    </source>
</evidence>
<name>A0A939P6C8_9ACTN</name>
<feature type="region of interest" description="Disordered" evidence="1">
    <location>
        <begin position="1"/>
        <end position="45"/>
    </location>
</feature>
<accession>A0A939P6C8</accession>
<sequence>MSDSLANPRRTQLAVWPKWRPADEEPAKDDQPTHEAALEHDEAAQ</sequence>
<organism evidence="2 3">
    <name type="scientific">Actinomadura barringtoniae</name>
    <dbReference type="NCBI Taxonomy" id="1427535"/>
    <lineage>
        <taxon>Bacteria</taxon>
        <taxon>Bacillati</taxon>
        <taxon>Actinomycetota</taxon>
        <taxon>Actinomycetes</taxon>
        <taxon>Streptosporangiales</taxon>
        <taxon>Thermomonosporaceae</taxon>
        <taxon>Actinomadura</taxon>
    </lineage>
</organism>
<dbReference type="Proteomes" id="UP000669179">
    <property type="component" value="Unassembled WGS sequence"/>
</dbReference>
<protein>
    <submittedName>
        <fullName evidence="2">Uncharacterized protein</fullName>
    </submittedName>
</protein>
<dbReference type="EMBL" id="JAGEOJ010000001">
    <property type="protein sequence ID" value="MBO2446158.1"/>
    <property type="molecule type" value="Genomic_DNA"/>
</dbReference>
<evidence type="ECO:0000256" key="1">
    <source>
        <dbReference type="SAM" id="MobiDB-lite"/>
    </source>
</evidence>
<keyword evidence="3" id="KW-1185">Reference proteome</keyword>
<proteinExistence type="predicted"/>